<dbReference type="AlphaFoldDB" id="Q0V0N2"/>
<gene>
    <name evidence="1" type="ORF">SNOG_02432</name>
</gene>
<dbReference type="InterPro" id="IPR036397">
    <property type="entry name" value="RNaseH_sf"/>
</dbReference>
<protein>
    <recommendedName>
        <fullName evidence="3">RNase H type-1 domain-containing protein</fullName>
    </recommendedName>
</protein>
<reference evidence="2" key="1">
    <citation type="journal article" date="2007" name="Plant Cell">
        <title>Dothideomycete-plant interactions illuminated by genome sequencing and EST analysis of the wheat pathogen Stagonospora nodorum.</title>
        <authorList>
            <person name="Hane J.K."/>
            <person name="Lowe R.G."/>
            <person name="Solomon P.S."/>
            <person name="Tan K.C."/>
            <person name="Schoch C.L."/>
            <person name="Spatafora J.W."/>
            <person name="Crous P.W."/>
            <person name="Kodira C."/>
            <person name="Birren B.W."/>
            <person name="Galagan J.E."/>
            <person name="Torriani S.F."/>
            <person name="McDonald B.A."/>
            <person name="Oliver R.P."/>
        </authorList>
    </citation>
    <scope>NUCLEOTIDE SEQUENCE [LARGE SCALE GENOMIC DNA]</scope>
    <source>
        <strain evidence="2">SN15 / ATCC MYA-4574 / FGSC 10173</strain>
    </source>
</reference>
<evidence type="ECO:0000313" key="1">
    <source>
        <dbReference type="EMBL" id="EAT90644.2"/>
    </source>
</evidence>
<dbReference type="InParanoid" id="Q0V0N2"/>
<name>Q0V0N2_PHANO</name>
<organism evidence="1 2">
    <name type="scientific">Phaeosphaeria nodorum (strain SN15 / ATCC MYA-4574 / FGSC 10173)</name>
    <name type="common">Glume blotch fungus</name>
    <name type="synonym">Parastagonospora nodorum</name>
    <dbReference type="NCBI Taxonomy" id="321614"/>
    <lineage>
        <taxon>Eukaryota</taxon>
        <taxon>Fungi</taxon>
        <taxon>Dikarya</taxon>
        <taxon>Ascomycota</taxon>
        <taxon>Pezizomycotina</taxon>
        <taxon>Dothideomycetes</taxon>
        <taxon>Pleosporomycetidae</taxon>
        <taxon>Pleosporales</taxon>
        <taxon>Pleosporineae</taxon>
        <taxon>Phaeosphaeriaceae</taxon>
        <taxon>Parastagonospora</taxon>
    </lineage>
</organism>
<sequence length="217" mass="24531">MASRRTQNLEQKSQDRRLRIINDKIGKYRTLGATVTTQDTFEGRWRTDDDLVSDMKDQLEAGTALAFWADGSVRKDEKWDAFLGAGVAWQERREDGNWEWQQAEFELGQDTGESSDTELFAVAAALGLTVEKFRGEGSAVRAVRIFSDCRSLLLSLERGTTMTLGPVGPEDATVWLIKLLGKLHLVQLQLPTTKKSKWKKMRHVPAWVTDLGRDFGQ</sequence>
<proteinExistence type="predicted"/>
<dbReference type="GO" id="GO:0003676">
    <property type="term" value="F:nucleic acid binding"/>
    <property type="evidence" value="ECO:0007669"/>
    <property type="project" value="InterPro"/>
</dbReference>
<dbReference type="RefSeq" id="XP_001793036.1">
    <property type="nucleotide sequence ID" value="XM_001792984.1"/>
</dbReference>
<dbReference type="Gene3D" id="3.30.420.10">
    <property type="entry name" value="Ribonuclease H-like superfamily/Ribonuclease H"/>
    <property type="match status" value="1"/>
</dbReference>
<dbReference type="EMBL" id="CH445327">
    <property type="protein sequence ID" value="EAT90644.2"/>
    <property type="molecule type" value="Genomic_DNA"/>
</dbReference>
<accession>Q0V0N2</accession>
<dbReference type="STRING" id="321614.Q0V0N2"/>
<dbReference type="GeneID" id="5969886"/>
<evidence type="ECO:0000313" key="2">
    <source>
        <dbReference type="Proteomes" id="UP000001055"/>
    </source>
</evidence>
<dbReference type="KEGG" id="pno:SNOG_02432"/>
<dbReference type="VEuPathDB" id="FungiDB:JI435_428130"/>
<dbReference type="Proteomes" id="UP000001055">
    <property type="component" value="Unassembled WGS sequence"/>
</dbReference>
<evidence type="ECO:0008006" key="3">
    <source>
        <dbReference type="Google" id="ProtNLM"/>
    </source>
</evidence>